<dbReference type="PANTHER" id="PTHR34145:SF28">
    <property type="entry name" value="F-BOX DOMAIN-CONTAINING PROTEIN"/>
    <property type="match status" value="1"/>
</dbReference>
<protein>
    <recommendedName>
        <fullName evidence="2">F-box/LRR-repeat protein 15/At3g58940/PEG3-like LRR domain-containing protein</fullName>
    </recommendedName>
</protein>
<dbReference type="PANTHER" id="PTHR34145">
    <property type="entry name" value="OS02G0105600 PROTEIN"/>
    <property type="match status" value="1"/>
</dbReference>
<dbReference type="SUPFAM" id="SSF52047">
    <property type="entry name" value="RNI-like"/>
    <property type="match status" value="1"/>
</dbReference>
<reference evidence="3" key="2">
    <citation type="submission" date="2021-03" db="UniProtKB">
        <authorList>
            <consortium name="EnsemblPlants"/>
        </authorList>
    </citation>
    <scope>IDENTIFICATION</scope>
</reference>
<dbReference type="InterPro" id="IPR053772">
    <property type="entry name" value="At1g61320/At1g61330-like"/>
</dbReference>
<organism evidence="3 4">
    <name type="scientific">Cannabis sativa</name>
    <name type="common">Hemp</name>
    <name type="synonym">Marijuana</name>
    <dbReference type="NCBI Taxonomy" id="3483"/>
    <lineage>
        <taxon>Eukaryota</taxon>
        <taxon>Viridiplantae</taxon>
        <taxon>Streptophyta</taxon>
        <taxon>Embryophyta</taxon>
        <taxon>Tracheophyta</taxon>
        <taxon>Spermatophyta</taxon>
        <taxon>Magnoliopsida</taxon>
        <taxon>eudicotyledons</taxon>
        <taxon>Gunneridae</taxon>
        <taxon>Pentapetalae</taxon>
        <taxon>rosids</taxon>
        <taxon>fabids</taxon>
        <taxon>Rosales</taxon>
        <taxon>Cannabaceae</taxon>
        <taxon>Cannabis</taxon>
    </lineage>
</organism>
<dbReference type="Proteomes" id="UP000596661">
    <property type="component" value="Chromosome 2"/>
</dbReference>
<dbReference type="Gene3D" id="3.80.10.10">
    <property type="entry name" value="Ribonuclease Inhibitor"/>
    <property type="match status" value="1"/>
</dbReference>
<accession>A0A803NUI0</accession>
<dbReference type="Gramene" id="evm.model.02.1656">
    <property type="protein sequence ID" value="cds.evm.model.02.1656"/>
    <property type="gene ID" value="evm.TU.02.1656"/>
</dbReference>
<dbReference type="InterPro" id="IPR032675">
    <property type="entry name" value="LRR_dom_sf"/>
</dbReference>
<dbReference type="EMBL" id="UZAU01000211">
    <property type="status" value="NOT_ANNOTATED_CDS"/>
    <property type="molecule type" value="Genomic_DNA"/>
</dbReference>
<evidence type="ECO:0000313" key="3">
    <source>
        <dbReference type="EnsemblPlants" id="cds.evm.model.02.1656"/>
    </source>
</evidence>
<feature type="chain" id="PRO_5031526337" description="F-box/LRR-repeat protein 15/At3g58940/PEG3-like LRR domain-containing protein" evidence="1">
    <location>
        <begin position="19"/>
        <end position="243"/>
    </location>
</feature>
<reference evidence="3" key="1">
    <citation type="submission" date="2018-11" db="EMBL/GenBank/DDBJ databases">
        <authorList>
            <person name="Grassa J C."/>
        </authorList>
    </citation>
    <scope>NUCLEOTIDE SEQUENCE [LARGE SCALE GENOMIC DNA]</scope>
</reference>
<name>A0A803NUI0_CANSA</name>
<dbReference type="Pfam" id="PF24758">
    <property type="entry name" value="LRR_At5g56370"/>
    <property type="match status" value="1"/>
</dbReference>
<sequence length="243" mass="27848">MYSWIEVLLYLTILELEGSDLDTSYSIRLPALKTLLLDRVGFKQNDGMFKFVLGCPSLEKLMVLNLVHQLRLQSTSLKFIQLGYRANIEPIQIEAINLESLILNGFIFENSNLSACKAIKNLSIVLAEYNFEDPSSLEDLISYFPHLENLTLDCDELTLENIKISNQQLRSLDLENCGYYSETDYRMVNVTVLAPKLTSFCYKGNISLTIVVESSDLLNGELVILDRPKKYDANWFTRMMNFL</sequence>
<dbReference type="InterPro" id="IPR055411">
    <property type="entry name" value="LRR_FXL15/At3g58940/PEG3-like"/>
</dbReference>
<evidence type="ECO:0000256" key="1">
    <source>
        <dbReference type="SAM" id="SignalP"/>
    </source>
</evidence>
<dbReference type="AlphaFoldDB" id="A0A803NUI0"/>
<feature type="domain" description="F-box/LRR-repeat protein 15/At3g58940/PEG3-like LRR" evidence="2">
    <location>
        <begin position="10"/>
        <end position="111"/>
    </location>
</feature>
<evidence type="ECO:0000259" key="2">
    <source>
        <dbReference type="Pfam" id="PF24758"/>
    </source>
</evidence>
<evidence type="ECO:0000313" key="4">
    <source>
        <dbReference type="Proteomes" id="UP000596661"/>
    </source>
</evidence>
<dbReference type="EnsemblPlants" id="evm.model.02.1656">
    <property type="protein sequence ID" value="cds.evm.model.02.1656"/>
    <property type="gene ID" value="evm.TU.02.1656"/>
</dbReference>
<keyword evidence="1" id="KW-0732">Signal</keyword>
<proteinExistence type="predicted"/>
<feature type="signal peptide" evidence="1">
    <location>
        <begin position="1"/>
        <end position="18"/>
    </location>
</feature>
<keyword evidence="4" id="KW-1185">Reference proteome</keyword>